<sequence length="194" mass="22459">MGIIRNHIDVVGITPEDQLPKKIQNGQVIEYSEVENIFIPRSNSNIKSIYQIVLDVKVTAKRNVNIPIGNIVIIDGFKKIKIIYCDKGRYQKANVLDLKLPYNTFVEMPEGKEVASVYIKIIDAYFDLIEGRKLYSHIVYLVEVNYKTDSFIEDNYEKEKLNEDIIKEVGICDERINNNQDKFKPLVNIDAEFL</sequence>
<name>A0ABT4D9H2_9CLOT</name>
<reference evidence="1" key="1">
    <citation type="submission" date="2022-12" db="EMBL/GenBank/DDBJ databases">
        <title>Clostridium sp. nov., isolated from industrial wastewater.</title>
        <authorList>
            <person name="Jiayan W."/>
        </authorList>
    </citation>
    <scope>NUCLEOTIDE SEQUENCE</scope>
    <source>
        <strain evidence="1">ZC22-4</strain>
    </source>
</reference>
<keyword evidence="2" id="KW-1185">Reference proteome</keyword>
<gene>
    <name evidence="1" type="ORF">OW729_10120</name>
</gene>
<dbReference type="RefSeq" id="WP_268061382.1">
    <property type="nucleotide sequence ID" value="NZ_JAPQFJ010000009.1"/>
</dbReference>
<evidence type="ECO:0000313" key="2">
    <source>
        <dbReference type="Proteomes" id="UP001144612"/>
    </source>
</evidence>
<comment type="caution">
    <text evidence="1">The sequence shown here is derived from an EMBL/GenBank/DDBJ whole genome shotgun (WGS) entry which is preliminary data.</text>
</comment>
<proteinExistence type="predicted"/>
<dbReference type="EMBL" id="JAPQFJ010000009">
    <property type="protein sequence ID" value="MCY6958959.1"/>
    <property type="molecule type" value="Genomic_DNA"/>
</dbReference>
<accession>A0ABT4D9H2</accession>
<evidence type="ECO:0000313" key="1">
    <source>
        <dbReference type="EMBL" id="MCY6958959.1"/>
    </source>
</evidence>
<protein>
    <recommendedName>
        <fullName evidence="3">SipL SPOCS domain-containing protein</fullName>
    </recommendedName>
</protein>
<evidence type="ECO:0008006" key="3">
    <source>
        <dbReference type="Google" id="ProtNLM"/>
    </source>
</evidence>
<organism evidence="1 2">
    <name type="scientific">Clostridium brassicae</name>
    <dbReference type="NCBI Taxonomy" id="2999072"/>
    <lineage>
        <taxon>Bacteria</taxon>
        <taxon>Bacillati</taxon>
        <taxon>Bacillota</taxon>
        <taxon>Clostridia</taxon>
        <taxon>Eubacteriales</taxon>
        <taxon>Clostridiaceae</taxon>
        <taxon>Clostridium</taxon>
    </lineage>
</organism>
<dbReference type="Proteomes" id="UP001144612">
    <property type="component" value="Unassembled WGS sequence"/>
</dbReference>